<accession>A0A830F233</accession>
<reference evidence="1" key="2">
    <citation type="submission" date="2020-09" db="EMBL/GenBank/DDBJ databases">
        <authorList>
            <person name="Sun Q."/>
            <person name="Ohkuma M."/>
        </authorList>
    </citation>
    <scope>NUCLEOTIDE SEQUENCE</scope>
    <source>
        <strain evidence="1">JCM 19596</strain>
    </source>
</reference>
<reference evidence="1" key="1">
    <citation type="journal article" date="2014" name="Int. J. Syst. Evol. Microbiol.">
        <title>Complete genome sequence of Corynebacterium casei LMG S-19264T (=DSM 44701T), isolated from a smear-ripened cheese.</title>
        <authorList>
            <consortium name="US DOE Joint Genome Institute (JGI-PGF)"/>
            <person name="Walter F."/>
            <person name="Albersmeier A."/>
            <person name="Kalinowski J."/>
            <person name="Ruckert C."/>
        </authorList>
    </citation>
    <scope>NUCLEOTIDE SEQUENCE</scope>
    <source>
        <strain evidence="1">JCM 19596</strain>
    </source>
</reference>
<organism evidence="1 2">
    <name type="scientific">Halocalculus aciditolerans</name>
    <dbReference type="NCBI Taxonomy" id="1383812"/>
    <lineage>
        <taxon>Archaea</taxon>
        <taxon>Methanobacteriati</taxon>
        <taxon>Methanobacteriota</taxon>
        <taxon>Stenosarchaea group</taxon>
        <taxon>Halobacteria</taxon>
        <taxon>Halobacteriales</taxon>
        <taxon>Halobacteriaceae</taxon>
        <taxon>Halocalculus</taxon>
    </lineage>
</organism>
<proteinExistence type="predicted"/>
<name>A0A830F233_9EURY</name>
<evidence type="ECO:0000313" key="1">
    <source>
        <dbReference type="EMBL" id="GGL55010.1"/>
    </source>
</evidence>
<dbReference type="Proteomes" id="UP000607197">
    <property type="component" value="Unassembled WGS sequence"/>
</dbReference>
<evidence type="ECO:0000313" key="2">
    <source>
        <dbReference type="Proteomes" id="UP000607197"/>
    </source>
</evidence>
<sequence length="72" mass="8471">MSERDTDRLWKVFRAGYLESAEGWNGETYHDNPEAYERRLKARFEALNESGKFDEPLEWSVDTEAERGEPDS</sequence>
<dbReference type="AlphaFoldDB" id="A0A830F233"/>
<protein>
    <submittedName>
        <fullName evidence="1">Uncharacterized protein</fullName>
    </submittedName>
</protein>
<gene>
    <name evidence="1" type="ORF">GCM10009039_11390</name>
</gene>
<dbReference type="EMBL" id="BMPG01000001">
    <property type="protein sequence ID" value="GGL55010.1"/>
    <property type="molecule type" value="Genomic_DNA"/>
</dbReference>
<dbReference type="RefSeq" id="WP_188976724.1">
    <property type="nucleotide sequence ID" value="NZ_BMPG01000001.1"/>
</dbReference>
<keyword evidence="2" id="KW-1185">Reference proteome</keyword>
<comment type="caution">
    <text evidence="1">The sequence shown here is derived from an EMBL/GenBank/DDBJ whole genome shotgun (WGS) entry which is preliminary data.</text>
</comment>